<dbReference type="SUPFAM" id="SSF55961">
    <property type="entry name" value="Bet v1-like"/>
    <property type="match status" value="1"/>
</dbReference>
<name>A0AAD5WI73_PARTN</name>
<feature type="domain" description="START" evidence="2">
    <location>
        <begin position="1"/>
        <end position="120"/>
    </location>
</feature>
<keyword evidence="4" id="KW-1185">Reference proteome</keyword>
<keyword evidence="1" id="KW-0472">Membrane</keyword>
<gene>
    <name evidence="3" type="ORF">KIN20_032050</name>
</gene>
<keyword evidence="1" id="KW-0812">Transmembrane</keyword>
<evidence type="ECO:0000313" key="4">
    <source>
        <dbReference type="Proteomes" id="UP001196413"/>
    </source>
</evidence>
<evidence type="ECO:0000313" key="3">
    <source>
        <dbReference type="EMBL" id="KAJ1370343.1"/>
    </source>
</evidence>
<comment type="caution">
    <text evidence="3">The sequence shown here is derived from an EMBL/GenBank/DDBJ whole genome shotgun (WGS) entry which is preliminary data.</text>
</comment>
<dbReference type="Pfam" id="PF01852">
    <property type="entry name" value="START"/>
    <property type="match status" value="1"/>
</dbReference>
<dbReference type="EMBL" id="JAHQIW010006769">
    <property type="protein sequence ID" value="KAJ1370343.1"/>
    <property type="molecule type" value="Genomic_DNA"/>
</dbReference>
<feature type="transmembrane region" description="Helical" evidence="1">
    <location>
        <begin position="118"/>
        <end position="137"/>
    </location>
</feature>
<organism evidence="3 4">
    <name type="scientific">Parelaphostrongylus tenuis</name>
    <name type="common">Meningeal worm</name>
    <dbReference type="NCBI Taxonomy" id="148309"/>
    <lineage>
        <taxon>Eukaryota</taxon>
        <taxon>Metazoa</taxon>
        <taxon>Ecdysozoa</taxon>
        <taxon>Nematoda</taxon>
        <taxon>Chromadorea</taxon>
        <taxon>Rhabditida</taxon>
        <taxon>Rhabditina</taxon>
        <taxon>Rhabditomorpha</taxon>
        <taxon>Strongyloidea</taxon>
        <taxon>Metastrongylidae</taxon>
        <taxon>Parelaphostrongylus</taxon>
    </lineage>
</organism>
<dbReference type="Gene3D" id="3.30.530.20">
    <property type="match status" value="1"/>
</dbReference>
<keyword evidence="1" id="KW-1133">Transmembrane helix</keyword>
<evidence type="ECO:0000259" key="2">
    <source>
        <dbReference type="PROSITE" id="PS50848"/>
    </source>
</evidence>
<dbReference type="GO" id="GO:0008289">
    <property type="term" value="F:lipid binding"/>
    <property type="evidence" value="ECO:0007669"/>
    <property type="project" value="InterPro"/>
</dbReference>
<evidence type="ECO:0000256" key="1">
    <source>
        <dbReference type="SAM" id="Phobius"/>
    </source>
</evidence>
<sequence>MTSVSDIIAVGDNAMADLLKLVNVGEDGWNDLWTEDGIVLHTRKGVEPYTVDIIRCRAILKNTNTAIVKALLTPWLPYRLQWDDLMQRCDLIKELDNGYRLVHHVTKKRFPLSARDSVFLYCTIFSNTILQGLFNLVNLMQKR</sequence>
<dbReference type="InterPro" id="IPR023393">
    <property type="entry name" value="START-like_dom_sf"/>
</dbReference>
<dbReference type="AlphaFoldDB" id="A0AAD5WI73"/>
<accession>A0AAD5WI73</accession>
<dbReference type="Proteomes" id="UP001196413">
    <property type="component" value="Unassembled WGS sequence"/>
</dbReference>
<reference evidence="3" key="1">
    <citation type="submission" date="2021-06" db="EMBL/GenBank/DDBJ databases">
        <title>Parelaphostrongylus tenuis whole genome reference sequence.</title>
        <authorList>
            <person name="Garwood T.J."/>
            <person name="Larsen P.A."/>
            <person name="Fountain-Jones N.M."/>
            <person name="Garbe J.R."/>
            <person name="Macchietto M.G."/>
            <person name="Kania S.A."/>
            <person name="Gerhold R.W."/>
            <person name="Richards J.E."/>
            <person name="Wolf T.M."/>
        </authorList>
    </citation>
    <scope>NUCLEOTIDE SEQUENCE</scope>
    <source>
        <strain evidence="3">MNPRO001-30</strain>
        <tissue evidence="3">Meninges</tissue>
    </source>
</reference>
<protein>
    <recommendedName>
        <fullName evidence="2">START domain-containing protein</fullName>
    </recommendedName>
</protein>
<proteinExistence type="predicted"/>
<dbReference type="PROSITE" id="PS50848">
    <property type="entry name" value="START"/>
    <property type="match status" value="1"/>
</dbReference>
<dbReference type="InterPro" id="IPR002913">
    <property type="entry name" value="START_lipid-bd_dom"/>
</dbReference>